<organism evidence="2 3">
    <name type="scientific">Ahniella affigens</name>
    <dbReference type="NCBI Taxonomy" id="2021234"/>
    <lineage>
        <taxon>Bacteria</taxon>
        <taxon>Pseudomonadati</taxon>
        <taxon>Pseudomonadota</taxon>
        <taxon>Gammaproteobacteria</taxon>
        <taxon>Lysobacterales</taxon>
        <taxon>Rhodanobacteraceae</taxon>
        <taxon>Ahniella</taxon>
    </lineage>
</organism>
<accession>A0A2P1PY76</accession>
<feature type="region of interest" description="Disordered" evidence="1">
    <location>
        <begin position="1"/>
        <end position="27"/>
    </location>
</feature>
<evidence type="ECO:0000256" key="1">
    <source>
        <dbReference type="SAM" id="MobiDB-lite"/>
    </source>
</evidence>
<reference evidence="2 3" key="1">
    <citation type="submission" date="2018-03" db="EMBL/GenBank/DDBJ databases">
        <title>Ahniella affigens gen. nov., sp. nov., a gammaproteobacterium isolated from sandy soil near a stream.</title>
        <authorList>
            <person name="Ko Y."/>
            <person name="Kim J.-H."/>
        </authorList>
    </citation>
    <scope>NUCLEOTIDE SEQUENCE [LARGE SCALE GENOMIC DNA]</scope>
    <source>
        <strain evidence="2 3">D13</strain>
    </source>
</reference>
<evidence type="ECO:0000313" key="2">
    <source>
        <dbReference type="EMBL" id="AVP99798.1"/>
    </source>
</evidence>
<gene>
    <name evidence="2" type="ORF">C7S18_22635</name>
</gene>
<dbReference type="Proteomes" id="UP000241074">
    <property type="component" value="Chromosome"/>
</dbReference>
<reference evidence="2 3" key="2">
    <citation type="submission" date="2018-03" db="EMBL/GenBank/DDBJ databases">
        <authorList>
            <person name="Keele B.F."/>
        </authorList>
    </citation>
    <scope>NUCLEOTIDE SEQUENCE [LARGE SCALE GENOMIC DNA]</scope>
    <source>
        <strain evidence="2 3">D13</strain>
    </source>
</reference>
<sequence length="85" mass="9069">MRWGAEPREPRGSSKKGPGPTPIGGRVEGSIRVQQTGRQASMLQHDNHRALASRLPSLNRSRSTQGPSQVPVCMPDLGAACAARI</sequence>
<protein>
    <submittedName>
        <fullName evidence="2">Uncharacterized protein</fullName>
    </submittedName>
</protein>
<dbReference type="AlphaFoldDB" id="A0A2P1PY76"/>
<dbReference type="KEGG" id="xba:C7S18_22635"/>
<keyword evidence="3" id="KW-1185">Reference proteome</keyword>
<feature type="compositionally biased region" description="Basic and acidic residues" evidence="1">
    <location>
        <begin position="1"/>
        <end position="12"/>
    </location>
</feature>
<evidence type="ECO:0000313" key="3">
    <source>
        <dbReference type="Proteomes" id="UP000241074"/>
    </source>
</evidence>
<name>A0A2P1PY76_9GAMM</name>
<dbReference type="EMBL" id="CP027860">
    <property type="protein sequence ID" value="AVP99798.1"/>
    <property type="molecule type" value="Genomic_DNA"/>
</dbReference>
<proteinExistence type="predicted"/>